<keyword evidence="5 9" id="KW-0472">Membrane</keyword>
<dbReference type="GO" id="GO:0004930">
    <property type="term" value="F:G protein-coupled receptor activity"/>
    <property type="evidence" value="ECO:0007669"/>
    <property type="project" value="UniProtKB-KW"/>
</dbReference>
<dbReference type="EMBL" id="UYRR01031095">
    <property type="protein sequence ID" value="VDK45636.1"/>
    <property type="molecule type" value="Genomic_DNA"/>
</dbReference>
<evidence type="ECO:0000313" key="11">
    <source>
        <dbReference type="Proteomes" id="UP000267096"/>
    </source>
</evidence>
<dbReference type="InterPro" id="IPR000276">
    <property type="entry name" value="GPCR_Rhodpsn"/>
</dbReference>
<evidence type="ECO:0000256" key="1">
    <source>
        <dbReference type="ARBA" id="ARBA00004141"/>
    </source>
</evidence>
<evidence type="ECO:0000256" key="3">
    <source>
        <dbReference type="ARBA" id="ARBA00022989"/>
    </source>
</evidence>
<dbReference type="SUPFAM" id="SSF81321">
    <property type="entry name" value="Family A G protein-coupled receptor-like"/>
    <property type="match status" value="1"/>
</dbReference>
<dbReference type="WBParaSite" id="ASIM_0001224501-mRNA-1">
    <property type="protein sequence ID" value="ASIM_0001224501-mRNA-1"/>
    <property type="gene ID" value="ASIM_0001224501"/>
</dbReference>
<evidence type="ECO:0000256" key="9">
    <source>
        <dbReference type="SAM" id="Phobius"/>
    </source>
</evidence>
<feature type="transmembrane region" description="Helical" evidence="9">
    <location>
        <begin position="12"/>
        <end position="32"/>
    </location>
</feature>
<dbReference type="PANTHER" id="PTHR24235:SF29">
    <property type="entry name" value="GH23382P"/>
    <property type="match status" value="1"/>
</dbReference>
<dbReference type="AlphaFoldDB" id="A0A0M3JVJ0"/>
<evidence type="ECO:0000256" key="4">
    <source>
        <dbReference type="ARBA" id="ARBA00023040"/>
    </source>
</evidence>
<dbReference type="GO" id="GO:0016020">
    <property type="term" value="C:membrane"/>
    <property type="evidence" value="ECO:0007669"/>
    <property type="project" value="UniProtKB-SubCell"/>
</dbReference>
<feature type="region of interest" description="Disordered" evidence="8">
    <location>
        <begin position="151"/>
        <end position="170"/>
    </location>
</feature>
<protein>
    <submittedName>
        <fullName evidence="12">G_PROTEIN_RECEP_F1_2 domain-containing protein</fullName>
    </submittedName>
</protein>
<dbReference type="Gene3D" id="1.20.1070.10">
    <property type="entry name" value="Rhodopsin 7-helix transmembrane proteins"/>
    <property type="match status" value="1"/>
</dbReference>
<keyword evidence="2 9" id="KW-0812">Transmembrane</keyword>
<keyword evidence="11" id="KW-1185">Reference proteome</keyword>
<comment type="subcellular location">
    <subcellularLocation>
        <location evidence="1">Membrane</location>
        <topology evidence="1">Multi-pass membrane protein</topology>
    </subcellularLocation>
</comment>
<name>A0A0M3JVJ0_ANISI</name>
<dbReference type="Proteomes" id="UP000267096">
    <property type="component" value="Unassembled WGS sequence"/>
</dbReference>
<evidence type="ECO:0000256" key="2">
    <source>
        <dbReference type="ARBA" id="ARBA00022692"/>
    </source>
</evidence>
<evidence type="ECO:0000256" key="6">
    <source>
        <dbReference type="ARBA" id="ARBA00023170"/>
    </source>
</evidence>
<dbReference type="PANTHER" id="PTHR24235">
    <property type="entry name" value="NEUROPEPTIDE Y RECEPTOR"/>
    <property type="match status" value="1"/>
</dbReference>
<evidence type="ECO:0000313" key="10">
    <source>
        <dbReference type="EMBL" id="VDK45636.1"/>
    </source>
</evidence>
<evidence type="ECO:0000256" key="5">
    <source>
        <dbReference type="ARBA" id="ARBA00023136"/>
    </source>
</evidence>
<dbReference type="OrthoDB" id="5839031at2759"/>
<evidence type="ECO:0000256" key="7">
    <source>
        <dbReference type="ARBA" id="ARBA00023224"/>
    </source>
</evidence>
<reference evidence="10 11" key="2">
    <citation type="submission" date="2018-11" db="EMBL/GenBank/DDBJ databases">
        <authorList>
            <consortium name="Pathogen Informatics"/>
        </authorList>
    </citation>
    <scope>NUCLEOTIDE SEQUENCE [LARGE SCALE GENOMIC DNA]</scope>
</reference>
<keyword evidence="3 9" id="KW-1133">Transmembrane helix</keyword>
<sequence>MKFLIGGETYQRVLVSAIWLIAVAVSLPQGLFHEVFEYENGENAIIYQICNTALRENSDHQADYTLDISNRHVDGTIPPSYSVKSRKRYFRWRYINVLFFCCHWLAMSNSCLNPIIYGLYNDRYKREYKRVVMLLRCIKLDDDSDEDRFRNKRESLNNTNNRPNKHHDGISKHIKCNKQQLDGSLAHNKCTAVDL</sequence>
<evidence type="ECO:0000313" key="12">
    <source>
        <dbReference type="WBParaSite" id="ASIM_0001224501-mRNA-1"/>
    </source>
</evidence>
<feature type="transmembrane region" description="Helical" evidence="9">
    <location>
        <begin position="94"/>
        <end position="120"/>
    </location>
</feature>
<keyword evidence="6" id="KW-0675">Receptor</keyword>
<keyword evidence="4" id="KW-0297">G-protein coupled receptor</keyword>
<accession>A0A0M3JVJ0</accession>
<dbReference type="PRINTS" id="PR00237">
    <property type="entry name" value="GPCRRHODOPSN"/>
</dbReference>
<keyword evidence="7" id="KW-0807">Transducer</keyword>
<evidence type="ECO:0000256" key="8">
    <source>
        <dbReference type="SAM" id="MobiDB-lite"/>
    </source>
</evidence>
<proteinExistence type="predicted"/>
<reference evidence="12" key="1">
    <citation type="submission" date="2017-02" db="UniProtKB">
        <authorList>
            <consortium name="WormBaseParasite"/>
        </authorList>
    </citation>
    <scope>IDENTIFICATION</scope>
</reference>
<organism evidence="12">
    <name type="scientific">Anisakis simplex</name>
    <name type="common">Herring worm</name>
    <dbReference type="NCBI Taxonomy" id="6269"/>
    <lineage>
        <taxon>Eukaryota</taxon>
        <taxon>Metazoa</taxon>
        <taxon>Ecdysozoa</taxon>
        <taxon>Nematoda</taxon>
        <taxon>Chromadorea</taxon>
        <taxon>Rhabditida</taxon>
        <taxon>Spirurina</taxon>
        <taxon>Ascaridomorpha</taxon>
        <taxon>Ascaridoidea</taxon>
        <taxon>Anisakidae</taxon>
        <taxon>Anisakis</taxon>
        <taxon>Anisakis simplex complex</taxon>
    </lineage>
</organism>
<gene>
    <name evidence="10" type="ORF">ASIM_LOCUS11711</name>
</gene>